<proteinExistence type="inferred from homology"/>
<dbReference type="GO" id="GO:0003735">
    <property type="term" value="F:structural constituent of ribosome"/>
    <property type="evidence" value="ECO:0007669"/>
    <property type="project" value="InterPro"/>
</dbReference>
<organism evidence="11 12">
    <name type="scientific">Candidatus Nealsonbacteria bacterium CG03_land_8_20_14_0_80_36_12</name>
    <dbReference type="NCBI Taxonomy" id="1974701"/>
    <lineage>
        <taxon>Bacteria</taxon>
        <taxon>Candidatus Nealsoniibacteriota</taxon>
    </lineage>
</organism>
<dbReference type="InterPro" id="IPR002942">
    <property type="entry name" value="S4_RNA-bd"/>
</dbReference>
<reference evidence="12" key="1">
    <citation type="submission" date="2017-09" db="EMBL/GenBank/DDBJ databases">
        <title>Depth-based differentiation of microbial function through sediment-hosted aquifers and enrichment of novel symbionts in the deep terrestrial subsurface.</title>
        <authorList>
            <person name="Probst A.J."/>
            <person name="Ladd B."/>
            <person name="Jarett J.K."/>
            <person name="Geller-Mcgrath D.E."/>
            <person name="Sieber C.M.K."/>
            <person name="Emerson J.B."/>
            <person name="Anantharaman K."/>
            <person name="Thomas B.C."/>
            <person name="Malmstrom R."/>
            <person name="Stieglmeier M."/>
            <person name="Klingl A."/>
            <person name="Woyke T."/>
            <person name="Ryan C.M."/>
            <person name="Banfield J.F."/>
        </authorList>
    </citation>
    <scope>NUCLEOTIDE SEQUENCE [LARGE SCALE GENOMIC DNA]</scope>
</reference>
<dbReference type="GO" id="GO:0015935">
    <property type="term" value="C:small ribosomal subunit"/>
    <property type="evidence" value="ECO:0007669"/>
    <property type="project" value="InterPro"/>
</dbReference>
<dbReference type="InterPro" id="IPR018079">
    <property type="entry name" value="Ribosomal_uS4_CS"/>
</dbReference>
<dbReference type="Gene3D" id="3.10.290.10">
    <property type="entry name" value="RNA-binding S4 domain"/>
    <property type="match status" value="1"/>
</dbReference>
<dbReference type="AlphaFoldDB" id="A0A2M7BZ12"/>
<dbReference type="GO" id="GO:0042274">
    <property type="term" value="P:ribosomal small subunit biogenesis"/>
    <property type="evidence" value="ECO:0007669"/>
    <property type="project" value="TreeGrafter"/>
</dbReference>
<keyword evidence="3 7" id="KW-0694">RNA-binding</keyword>
<dbReference type="PANTHER" id="PTHR11831">
    <property type="entry name" value="30S 40S RIBOSOMAL PROTEIN"/>
    <property type="match status" value="1"/>
</dbReference>
<dbReference type="Gene3D" id="1.10.1050.10">
    <property type="entry name" value="Ribosomal Protein S4 Delta 41, Chain A, domain 1"/>
    <property type="match status" value="1"/>
</dbReference>
<evidence type="ECO:0000259" key="9">
    <source>
        <dbReference type="SMART" id="SM00363"/>
    </source>
</evidence>
<keyword evidence="4 7" id="KW-0689">Ribosomal protein</keyword>
<dbReference type="NCBIfam" id="TIGR01017">
    <property type="entry name" value="rpsD_bact"/>
    <property type="match status" value="1"/>
</dbReference>
<dbReference type="Proteomes" id="UP000230324">
    <property type="component" value="Unassembled WGS sequence"/>
</dbReference>
<dbReference type="InterPro" id="IPR001912">
    <property type="entry name" value="Ribosomal_uS4_N"/>
</dbReference>
<evidence type="ECO:0000259" key="10">
    <source>
        <dbReference type="SMART" id="SM01390"/>
    </source>
</evidence>
<dbReference type="PANTHER" id="PTHR11831:SF4">
    <property type="entry name" value="SMALL RIBOSOMAL SUBUNIT PROTEIN US4M"/>
    <property type="match status" value="1"/>
</dbReference>
<protein>
    <recommendedName>
        <fullName evidence="6 7">Small ribosomal subunit protein uS4</fullName>
    </recommendedName>
</protein>
<dbReference type="InterPro" id="IPR005709">
    <property type="entry name" value="Ribosomal_uS4_bac-type"/>
</dbReference>
<dbReference type="SUPFAM" id="SSF55174">
    <property type="entry name" value="Alpha-L RNA-binding motif"/>
    <property type="match status" value="1"/>
</dbReference>
<dbReference type="HAMAP" id="MF_01306_B">
    <property type="entry name" value="Ribosomal_uS4_B"/>
    <property type="match status" value="1"/>
</dbReference>
<dbReference type="CDD" id="cd00165">
    <property type="entry name" value="S4"/>
    <property type="match status" value="1"/>
</dbReference>
<name>A0A2M7BZ12_9BACT</name>
<dbReference type="SMART" id="SM01390">
    <property type="entry name" value="Ribosomal_S4"/>
    <property type="match status" value="1"/>
</dbReference>
<dbReference type="PROSITE" id="PS50889">
    <property type="entry name" value="S4"/>
    <property type="match status" value="1"/>
</dbReference>
<evidence type="ECO:0000256" key="5">
    <source>
        <dbReference type="ARBA" id="ARBA00023274"/>
    </source>
</evidence>
<evidence type="ECO:0000313" key="12">
    <source>
        <dbReference type="Proteomes" id="UP000230324"/>
    </source>
</evidence>
<gene>
    <name evidence="7" type="primary">rpsD</name>
    <name evidence="11" type="ORF">COS47_00130</name>
</gene>
<dbReference type="Pfam" id="PF00163">
    <property type="entry name" value="Ribosomal_S4"/>
    <property type="match status" value="1"/>
</dbReference>
<evidence type="ECO:0000256" key="7">
    <source>
        <dbReference type="HAMAP-Rule" id="MF_01306"/>
    </source>
</evidence>
<keyword evidence="2 7" id="KW-0699">rRNA-binding</keyword>
<feature type="domain" description="RNA-binding S4" evidence="9">
    <location>
        <begin position="103"/>
        <end position="166"/>
    </location>
</feature>
<comment type="function">
    <text evidence="7">One of the primary rRNA binding proteins, it binds directly to 16S rRNA where it nucleates assembly of the body of the 30S subunit.</text>
</comment>
<dbReference type="InterPro" id="IPR022801">
    <property type="entry name" value="Ribosomal_uS4"/>
</dbReference>
<comment type="function">
    <text evidence="7">With S5 and S12 plays an important role in translational accuracy.</text>
</comment>
<dbReference type="InterPro" id="IPR036986">
    <property type="entry name" value="S4_RNA-bd_sf"/>
</dbReference>
<feature type="domain" description="Small ribosomal subunit protein uS4 N-terminal" evidence="10">
    <location>
        <begin position="2"/>
        <end position="102"/>
    </location>
</feature>
<evidence type="ECO:0000256" key="2">
    <source>
        <dbReference type="ARBA" id="ARBA00022730"/>
    </source>
</evidence>
<dbReference type="GO" id="GO:0006412">
    <property type="term" value="P:translation"/>
    <property type="evidence" value="ECO:0007669"/>
    <property type="project" value="UniProtKB-UniRule"/>
</dbReference>
<evidence type="ECO:0000256" key="8">
    <source>
        <dbReference type="RuleBase" id="RU003699"/>
    </source>
</evidence>
<evidence type="ECO:0000256" key="6">
    <source>
        <dbReference type="ARBA" id="ARBA00035254"/>
    </source>
</evidence>
<dbReference type="Pfam" id="PF01479">
    <property type="entry name" value="S4"/>
    <property type="match status" value="1"/>
</dbReference>
<sequence length="213" mass="25032">MTKQFSKCKICRRLGVKLFLKGERCLSPKCSLIRRPYPPGQKGKKRKRRRMLSEYGSELRAKQKLKNFYNLKERQFKKDIKEILEKKGKTQDLGDLLIKKLETRLDNLVFRLGFTTSRTQARQLVSHNHFLVNQKPVNIPSFNLKKGDVIKIHPRSLKKPVFRNISLTLKEYQPPSWLKIDKKKLEGKVINLPSLEEVAPPVEISPIFEFYSR</sequence>
<evidence type="ECO:0000256" key="3">
    <source>
        <dbReference type="ARBA" id="ARBA00022884"/>
    </source>
</evidence>
<dbReference type="PROSITE" id="PS00632">
    <property type="entry name" value="RIBOSOMAL_S4"/>
    <property type="match status" value="1"/>
</dbReference>
<evidence type="ECO:0000313" key="11">
    <source>
        <dbReference type="EMBL" id="PIV12880.1"/>
    </source>
</evidence>
<dbReference type="EMBL" id="PEUV01000003">
    <property type="protein sequence ID" value="PIV12880.1"/>
    <property type="molecule type" value="Genomic_DNA"/>
</dbReference>
<dbReference type="GO" id="GO:0019843">
    <property type="term" value="F:rRNA binding"/>
    <property type="evidence" value="ECO:0007669"/>
    <property type="project" value="UniProtKB-UniRule"/>
</dbReference>
<dbReference type="FunFam" id="3.10.290.10:FF:000001">
    <property type="entry name" value="30S ribosomal protein S4"/>
    <property type="match status" value="1"/>
</dbReference>
<dbReference type="NCBIfam" id="NF003717">
    <property type="entry name" value="PRK05327.1"/>
    <property type="match status" value="1"/>
</dbReference>
<evidence type="ECO:0000256" key="4">
    <source>
        <dbReference type="ARBA" id="ARBA00022980"/>
    </source>
</evidence>
<accession>A0A2M7BZ12</accession>
<comment type="similarity">
    <text evidence="1 7 8">Belongs to the universal ribosomal protein uS4 family.</text>
</comment>
<keyword evidence="5 7" id="KW-0687">Ribonucleoprotein</keyword>
<dbReference type="SMART" id="SM00363">
    <property type="entry name" value="S4"/>
    <property type="match status" value="1"/>
</dbReference>
<comment type="subunit">
    <text evidence="7">Part of the 30S ribosomal subunit. Contacts protein S5. The interaction surface between S4 and S5 is involved in control of translational fidelity.</text>
</comment>
<comment type="caution">
    <text evidence="11">The sequence shown here is derived from an EMBL/GenBank/DDBJ whole genome shotgun (WGS) entry which is preliminary data.</text>
</comment>
<evidence type="ECO:0000256" key="1">
    <source>
        <dbReference type="ARBA" id="ARBA00007465"/>
    </source>
</evidence>